<dbReference type="OrthoDB" id="6162910at2759"/>
<feature type="compositionally biased region" description="Basic and acidic residues" evidence="5">
    <location>
        <begin position="294"/>
        <end position="314"/>
    </location>
</feature>
<dbReference type="FunCoup" id="A0A6L2PB62">
    <property type="interactions" value="1"/>
</dbReference>
<protein>
    <recommendedName>
        <fullName evidence="7">SEA domain-containing protein</fullName>
    </recommendedName>
</protein>
<feature type="region of interest" description="Disordered" evidence="5">
    <location>
        <begin position="251"/>
        <end position="445"/>
    </location>
</feature>
<dbReference type="GO" id="GO:0016020">
    <property type="term" value="C:membrane"/>
    <property type="evidence" value="ECO:0007669"/>
    <property type="project" value="UniProtKB-SubCell"/>
</dbReference>
<feature type="compositionally biased region" description="Polar residues" evidence="5">
    <location>
        <begin position="360"/>
        <end position="383"/>
    </location>
</feature>
<dbReference type="InterPro" id="IPR036364">
    <property type="entry name" value="SEA_dom_sf"/>
</dbReference>
<sequence>MECCSVLRVSSMPVIRPCGMWPQNKHWPPLSLHEARHKGLGVHWLHFQSTDCACHAVALCPSGTKVLDVLLHVMLDSLISWRLSTLLCLNSACTDIIMNCQTLVRKRFYAQFILRVCQSGSVSCHISSVDNRYAWKYKQGAVGRPKSLQESRNASLPYSDTGQQYYFTNFQQPSPPQYENYFQPRTPDPYSPYRPSPFQLPVSNIAPQSFSAFQQGGQLYRQRAPSFLDQITLTPGGFSRDQRLLQAYPSELNHPSSTPLAPQAYPSDPPILQDFPSEPDDLGLSTFVDQNLEVDQRPTEDPKSTIRPREKNRTGDSALRRKPVTRPQAGSRGNFLSPQKFRGQVTSEILRSVPQEGDTRSQLHYPSTSSPRTRGRFSPSTKAPSKLRQFHIRPSKVPFTPRRLLRPPSPSEDDDPHGLEGSDPSVEDSVYTSEMVSEQPADISEVPIHPAASFKVSEPPADSSEVSEHPAYSFDISVHPADSAAAPQHPANSSQPYGSKVVRSEGNQPHVAKNSTITLDSNEATTLLRDDQGDRTLLVKGQTESTDIDPMMTTLRDEPTTLSEEDKTPEERIHGKENNSNTYEVLTMNPRHTLVEEDNFRGFVDSVLIDTTDSPQAYTVSEETTTEETLGETTLKTLQSSVESTKEPVDVSVVTTSTSNPPDASMVMSQASKLMGISMVTAVDSKPLGVSVVTTKSVINGTMFAVPSVAPPVLEQMATPVSAKEKPELVHPTESWVVVASVQTSRSVSGARFLPSSAVKQEERPQSLSGKTIPSSKPTQSTESIIDKLYRVESDLSSGILTGGLSPEGKRLQLEVLTDMTDTNTTTSAPTPTTTYKSPVFIRKFVPHSNRTTPKPNKLAVLFDSIPMDDLSRLLPPGFKQRNPTSRRTTIRPTEHVETVDYPQGDEPVKPNITSSRSSELGISKNKIKVEDTSSAGKPTKKLEDLFSRIKSDDLRAFLPPGYNHSVEDSNSTIAKPRDVEGLLSKAKPVDVSSFLPPGFKLPVKDPPSTTSKPRDVEGLLSKAKPVDMSSFLPPGFKLPVKDPPSTTSKPRDVEGLLSKAKPVDVSSFLPPGFKLTAGVSTSTAKPKGVESLLSKAQPVDVSSFLPPGFKLPVKEPTSTTSKPRDVDALLSKAQPVDVSAFLPPGFKLATTTQKSDPEPLSEVGALLPSGVIEENSTIMLTTPADMFRVKFPTRSGVTRKPLVPTHKPLQGPGVPKPKISSGWPTRATTEFTGWPTPSTTPIPLEKLLEMAKTQTTSTTTTTTTTSTTTSTTTTTTTTPRPTTPGVCTEDCDLAGTVKLVGGITWVPELLDHNTEEWQDLASEVQRQLETTYRRSDSLGKWFRKIRIDSFSMNVAGSGKGVGSVLVDYFVELTDVGPRVDTQEMKRLFHNSLSADPDAVSSRLQLGSFLVDPKSTDFIGKLTDSMFLCLSVSVLAKHMVPTVGYADEDVFLPQWAIAGIVIGLASLLFVIIFGVSVLVNRSKNNKKKSPTHLTEDMLNELNKNHMGGLDNCGADDLYNMDDVWNDRPPKKRLSGSLQENSMSNLYDSWRSEWNGYYYNAYYGNGNAGSSTSGYSRRRSDYDTNF</sequence>
<name>A0A6L2PB62_COPFO</name>
<evidence type="ECO:0000313" key="9">
    <source>
        <dbReference type="Proteomes" id="UP000502823"/>
    </source>
</evidence>
<feature type="transmembrane region" description="Helical" evidence="6">
    <location>
        <begin position="1455"/>
        <end position="1479"/>
    </location>
</feature>
<dbReference type="EMBL" id="BLKM01000077">
    <property type="protein sequence ID" value="GFG28630.1"/>
    <property type="molecule type" value="Genomic_DNA"/>
</dbReference>
<evidence type="ECO:0000256" key="3">
    <source>
        <dbReference type="ARBA" id="ARBA00022989"/>
    </source>
</evidence>
<dbReference type="PANTHER" id="PTHR15549:SF26">
    <property type="entry name" value="AXIAL BUDDING PATTERN PROTEIN 2-RELATED"/>
    <property type="match status" value="1"/>
</dbReference>
<dbReference type="GO" id="GO:0071944">
    <property type="term" value="C:cell periphery"/>
    <property type="evidence" value="ECO:0007669"/>
    <property type="project" value="UniProtKB-ARBA"/>
</dbReference>
<comment type="caution">
    <text evidence="8">The sequence shown here is derived from an EMBL/GenBank/DDBJ whole genome shotgun (WGS) entry which is preliminary data.</text>
</comment>
<feature type="compositionally biased region" description="Polar residues" evidence="5">
    <location>
        <begin position="1223"/>
        <end position="1240"/>
    </location>
</feature>
<feature type="compositionally biased region" description="Polar residues" evidence="5">
    <location>
        <begin position="766"/>
        <end position="782"/>
    </location>
</feature>
<evidence type="ECO:0000256" key="1">
    <source>
        <dbReference type="ARBA" id="ARBA00004167"/>
    </source>
</evidence>
<dbReference type="InParanoid" id="A0A6L2PB62"/>
<evidence type="ECO:0000259" key="7">
    <source>
        <dbReference type="PROSITE" id="PS50024"/>
    </source>
</evidence>
<dbReference type="InterPro" id="IPR000082">
    <property type="entry name" value="SEA_dom"/>
</dbReference>
<evidence type="ECO:0000256" key="4">
    <source>
        <dbReference type="ARBA" id="ARBA00023136"/>
    </source>
</evidence>
<evidence type="ECO:0000256" key="6">
    <source>
        <dbReference type="SAM" id="Phobius"/>
    </source>
</evidence>
<comment type="subcellular location">
    <subcellularLocation>
        <location evidence="1">Membrane</location>
        <topology evidence="1">Single-pass membrane protein</topology>
    </subcellularLocation>
</comment>
<feature type="compositionally biased region" description="Polar residues" evidence="5">
    <location>
        <begin position="912"/>
        <end position="921"/>
    </location>
</feature>
<dbReference type="PANTHER" id="PTHR15549">
    <property type="entry name" value="PAIRED IMMUNOGLOBULIN-LIKE TYPE 2 RECEPTOR"/>
    <property type="match status" value="1"/>
</dbReference>
<accession>A0A6L2PB62</accession>
<organism evidence="8 9">
    <name type="scientific">Coptotermes formosanus</name>
    <name type="common">Formosan subterranean termite</name>
    <dbReference type="NCBI Taxonomy" id="36987"/>
    <lineage>
        <taxon>Eukaryota</taxon>
        <taxon>Metazoa</taxon>
        <taxon>Ecdysozoa</taxon>
        <taxon>Arthropoda</taxon>
        <taxon>Hexapoda</taxon>
        <taxon>Insecta</taxon>
        <taxon>Pterygota</taxon>
        <taxon>Neoptera</taxon>
        <taxon>Polyneoptera</taxon>
        <taxon>Dictyoptera</taxon>
        <taxon>Blattodea</taxon>
        <taxon>Blattoidea</taxon>
        <taxon>Termitoidae</taxon>
        <taxon>Rhinotermitidae</taxon>
        <taxon>Coptotermes</taxon>
    </lineage>
</organism>
<feature type="domain" description="SEA" evidence="7">
    <location>
        <begin position="1290"/>
        <end position="1423"/>
    </location>
</feature>
<keyword evidence="4 6" id="KW-0472">Membrane</keyword>
<evidence type="ECO:0000256" key="2">
    <source>
        <dbReference type="ARBA" id="ARBA00022692"/>
    </source>
</evidence>
<feature type="region of interest" description="Disordered" evidence="5">
    <location>
        <begin position="901"/>
        <end position="921"/>
    </location>
</feature>
<dbReference type="PROSITE" id="PS50024">
    <property type="entry name" value="SEA"/>
    <property type="match status" value="1"/>
</dbReference>
<dbReference type="Proteomes" id="UP000502823">
    <property type="component" value="Unassembled WGS sequence"/>
</dbReference>
<feature type="compositionally biased region" description="Low complexity" evidence="5">
    <location>
        <begin position="1254"/>
        <end position="1284"/>
    </location>
</feature>
<dbReference type="Pfam" id="PF01390">
    <property type="entry name" value="SEA"/>
    <property type="match status" value="1"/>
</dbReference>
<gene>
    <name evidence="8" type="ORF">Cfor_06568</name>
</gene>
<keyword evidence="2 6" id="KW-0812">Transmembrane</keyword>
<dbReference type="InterPro" id="IPR051694">
    <property type="entry name" value="Immunoregulatory_rcpt-like"/>
</dbReference>
<evidence type="ECO:0000313" key="8">
    <source>
        <dbReference type="EMBL" id="GFG28630.1"/>
    </source>
</evidence>
<dbReference type="SUPFAM" id="SSF82671">
    <property type="entry name" value="SEA domain"/>
    <property type="match status" value="1"/>
</dbReference>
<feature type="region of interest" description="Disordered" evidence="5">
    <location>
        <begin position="756"/>
        <end position="782"/>
    </location>
</feature>
<proteinExistence type="predicted"/>
<evidence type="ECO:0000256" key="5">
    <source>
        <dbReference type="SAM" id="MobiDB-lite"/>
    </source>
</evidence>
<feature type="region of interest" description="Disordered" evidence="5">
    <location>
        <begin position="1199"/>
        <end position="1240"/>
    </location>
</feature>
<keyword evidence="3 6" id="KW-1133">Transmembrane helix</keyword>
<feature type="region of interest" description="Disordered" evidence="5">
    <location>
        <begin position="482"/>
        <end position="507"/>
    </location>
</feature>
<keyword evidence="9" id="KW-1185">Reference proteome</keyword>
<feature type="region of interest" description="Disordered" evidence="5">
    <location>
        <begin position="1253"/>
        <end position="1284"/>
    </location>
</feature>
<reference evidence="9" key="1">
    <citation type="submission" date="2020-01" db="EMBL/GenBank/DDBJ databases">
        <title>Draft genome sequence of the Termite Coptotermes fromosanus.</title>
        <authorList>
            <person name="Itakura S."/>
            <person name="Yosikawa Y."/>
            <person name="Umezawa K."/>
        </authorList>
    </citation>
    <scope>NUCLEOTIDE SEQUENCE [LARGE SCALE GENOMIC DNA]</scope>
</reference>